<dbReference type="InterPro" id="IPR015424">
    <property type="entry name" value="PyrdxlP-dep_Trfase"/>
</dbReference>
<dbReference type="Gene3D" id="3.40.640.10">
    <property type="entry name" value="Type I PLP-dependent aspartate aminotransferase-like (Major domain)"/>
    <property type="match status" value="1"/>
</dbReference>
<evidence type="ECO:0000256" key="2">
    <source>
        <dbReference type="ARBA" id="ARBA00022898"/>
    </source>
</evidence>
<evidence type="ECO:0000313" key="6">
    <source>
        <dbReference type="Proteomes" id="UP000547674"/>
    </source>
</evidence>
<evidence type="ECO:0000256" key="3">
    <source>
        <dbReference type="RuleBase" id="RU362118"/>
    </source>
</evidence>
<dbReference type="Pfam" id="PF01053">
    <property type="entry name" value="Cys_Met_Meta_PP"/>
    <property type="match status" value="1"/>
</dbReference>
<comment type="caution">
    <text evidence="5">The sequence shown here is derived from an EMBL/GenBank/DDBJ whole genome shotgun (WGS) entry which is preliminary data.</text>
</comment>
<dbReference type="SUPFAM" id="SSF53383">
    <property type="entry name" value="PLP-dependent transferases"/>
    <property type="match status" value="1"/>
</dbReference>
<gene>
    <name evidence="5" type="ORF">HKN21_14810</name>
</gene>
<evidence type="ECO:0000256" key="1">
    <source>
        <dbReference type="ARBA" id="ARBA00001933"/>
    </source>
</evidence>
<accession>A0A7Y2H3N8</accession>
<organism evidence="5 6">
    <name type="scientific">Eiseniibacteriota bacterium</name>
    <dbReference type="NCBI Taxonomy" id="2212470"/>
    <lineage>
        <taxon>Bacteria</taxon>
        <taxon>Candidatus Eiseniibacteriota</taxon>
    </lineage>
</organism>
<dbReference type="GO" id="GO:0030170">
    <property type="term" value="F:pyridoxal phosphate binding"/>
    <property type="evidence" value="ECO:0007669"/>
    <property type="project" value="InterPro"/>
</dbReference>
<dbReference type="EMBL" id="JABDJR010000598">
    <property type="protein sequence ID" value="NNF08032.1"/>
    <property type="molecule type" value="Genomic_DNA"/>
</dbReference>
<dbReference type="Proteomes" id="UP000547674">
    <property type="component" value="Unassembled WGS sequence"/>
</dbReference>
<dbReference type="InterPro" id="IPR015421">
    <property type="entry name" value="PyrdxlP-dep_Trfase_major"/>
</dbReference>
<feature type="non-terminal residue" evidence="5">
    <location>
        <position position="43"/>
    </location>
</feature>
<evidence type="ECO:0000256" key="4">
    <source>
        <dbReference type="SAM" id="MobiDB-lite"/>
    </source>
</evidence>
<dbReference type="AlphaFoldDB" id="A0A7Y2H3N8"/>
<sequence>MGFSTDAIHAGQKPEETTGSVTIPIFQTSTYVQQGIGEHKGYE</sequence>
<proteinExistence type="inferred from homology"/>
<comment type="cofactor">
    <cofactor evidence="1 3">
        <name>pyridoxal 5'-phosphate</name>
        <dbReference type="ChEBI" id="CHEBI:597326"/>
    </cofactor>
</comment>
<evidence type="ECO:0000313" key="5">
    <source>
        <dbReference type="EMBL" id="NNF08032.1"/>
    </source>
</evidence>
<reference evidence="5 6" key="1">
    <citation type="submission" date="2020-03" db="EMBL/GenBank/DDBJ databases">
        <title>Metabolic flexibility allows generalist bacteria to become dominant in a frequently disturbed ecosystem.</title>
        <authorList>
            <person name="Chen Y.-J."/>
            <person name="Leung P.M."/>
            <person name="Bay S.K."/>
            <person name="Hugenholtz P."/>
            <person name="Kessler A.J."/>
            <person name="Shelley G."/>
            <person name="Waite D.W."/>
            <person name="Cook P.L."/>
            <person name="Greening C."/>
        </authorList>
    </citation>
    <scope>NUCLEOTIDE SEQUENCE [LARGE SCALE GENOMIC DNA]</scope>
    <source>
        <strain evidence="5">SS_bin_28</strain>
    </source>
</reference>
<keyword evidence="2 3" id="KW-0663">Pyridoxal phosphate</keyword>
<protein>
    <submittedName>
        <fullName evidence="5">Cystathionine gamma-synthase</fullName>
    </submittedName>
</protein>
<name>A0A7Y2H3N8_UNCEI</name>
<dbReference type="GO" id="GO:0019346">
    <property type="term" value="P:transsulfuration"/>
    <property type="evidence" value="ECO:0007669"/>
    <property type="project" value="InterPro"/>
</dbReference>
<comment type="similarity">
    <text evidence="3">Belongs to the trans-sulfuration enzymes family.</text>
</comment>
<dbReference type="InterPro" id="IPR000277">
    <property type="entry name" value="Cys/Met-Metab_PyrdxlP-dep_enz"/>
</dbReference>
<feature type="region of interest" description="Disordered" evidence="4">
    <location>
        <begin position="1"/>
        <end position="22"/>
    </location>
</feature>